<proteinExistence type="predicted"/>
<name>A0A9D1FER4_9FIRM</name>
<organism evidence="2 3">
    <name type="scientific">Candidatus Scatomorpha merdipullorum</name>
    <dbReference type="NCBI Taxonomy" id="2840927"/>
    <lineage>
        <taxon>Bacteria</taxon>
        <taxon>Bacillati</taxon>
        <taxon>Bacillota</taxon>
        <taxon>Clostridia</taxon>
        <taxon>Eubacteriales</taxon>
        <taxon>Candidatus Scatomorpha</taxon>
    </lineage>
</organism>
<evidence type="ECO:0000313" key="2">
    <source>
        <dbReference type="EMBL" id="HIS67574.1"/>
    </source>
</evidence>
<reference evidence="2" key="1">
    <citation type="submission" date="2020-10" db="EMBL/GenBank/DDBJ databases">
        <authorList>
            <person name="Gilroy R."/>
        </authorList>
    </citation>
    <scope>NUCLEOTIDE SEQUENCE</scope>
    <source>
        <strain evidence="2">ChiHjej10B9-9673</strain>
    </source>
</reference>
<dbReference type="Proteomes" id="UP000824001">
    <property type="component" value="Unassembled WGS sequence"/>
</dbReference>
<accession>A0A9D1FER4</accession>
<evidence type="ECO:0000256" key="1">
    <source>
        <dbReference type="SAM" id="MobiDB-lite"/>
    </source>
</evidence>
<feature type="region of interest" description="Disordered" evidence="1">
    <location>
        <begin position="132"/>
        <end position="156"/>
    </location>
</feature>
<reference evidence="2" key="2">
    <citation type="journal article" date="2021" name="PeerJ">
        <title>Extensive microbial diversity within the chicken gut microbiome revealed by metagenomics and culture.</title>
        <authorList>
            <person name="Gilroy R."/>
            <person name="Ravi A."/>
            <person name="Getino M."/>
            <person name="Pursley I."/>
            <person name="Horton D.L."/>
            <person name="Alikhan N.F."/>
            <person name="Baker D."/>
            <person name="Gharbi K."/>
            <person name="Hall N."/>
            <person name="Watson M."/>
            <person name="Adriaenssens E.M."/>
            <person name="Foster-Nyarko E."/>
            <person name="Jarju S."/>
            <person name="Secka A."/>
            <person name="Antonio M."/>
            <person name="Oren A."/>
            <person name="Chaudhuri R.R."/>
            <person name="La Ragione R."/>
            <person name="Hildebrand F."/>
            <person name="Pallen M.J."/>
        </authorList>
    </citation>
    <scope>NUCLEOTIDE SEQUENCE</scope>
    <source>
        <strain evidence="2">ChiHjej10B9-9673</strain>
    </source>
</reference>
<sequence length="187" mass="20635">MDERVNYEGGEWVVDAGEIMDGAVETELEAAPEAAGPEEGESFELKHLGEAFSVDRERVTELAQKGLDYDRIREKLDAARGELGELRRWLSEVSGGRDAGEFKTELSARALAEREGIGLDEAMGRVRAEAERREAERAAAQTGAAEGGRIPGERKSREAREFFDAHPDAALRLLGGEALPREVWRRV</sequence>
<feature type="non-terminal residue" evidence="2">
    <location>
        <position position="187"/>
    </location>
</feature>
<evidence type="ECO:0000313" key="3">
    <source>
        <dbReference type="Proteomes" id="UP000824001"/>
    </source>
</evidence>
<protein>
    <submittedName>
        <fullName evidence="2">Uncharacterized protein</fullName>
    </submittedName>
</protein>
<gene>
    <name evidence="2" type="ORF">IAC18_08405</name>
</gene>
<comment type="caution">
    <text evidence="2">The sequence shown here is derived from an EMBL/GenBank/DDBJ whole genome shotgun (WGS) entry which is preliminary data.</text>
</comment>
<dbReference type="EMBL" id="DVJK01000239">
    <property type="protein sequence ID" value="HIS67574.1"/>
    <property type="molecule type" value="Genomic_DNA"/>
</dbReference>
<dbReference type="AlphaFoldDB" id="A0A9D1FER4"/>